<accession>A0A2Z5V894</accession>
<reference evidence="2" key="1">
    <citation type="journal article" date="2017" name="Genetica">
        <title>Molecular phylogeny of ten intertidal hermit crabs of the genus Pagurus inferred from multiple mitochondrial genes, with special emphasis on the evolutionary relationship of Pagurus lanuginosus and Pagurus maculosus.</title>
        <authorList>
            <person name="Sultana Z."/>
            <person name="Asakura A."/>
            <person name="Kinjo S."/>
            <person name="Nozawa M."/>
            <person name="Nakano T."/>
            <person name="Ikeo K."/>
        </authorList>
    </citation>
    <scope>NUCLEOTIDE SEQUENCE</scope>
    <source>
        <strain evidence="2">76</strain>
    </source>
</reference>
<name>A0A2Z5V894_9EUCA</name>
<gene>
    <name evidence="2" type="primary">ATP-8</name>
</gene>
<keyword evidence="1" id="KW-0812">Transmembrane</keyword>
<feature type="transmembrane region" description="Helical" evidence="1">
    <location>
        <begin position="6"/>
        <end position="28"/>
    </location>
</feature>
<sequence length="32" mass="4015">MFFNSSNNLLFMFLFVFYLFFISNYYMISPKK</sequence>
<dbReference type="AlphaFoldDB" id="A0A2Z5V894"/>
<organism evidence="2">
    <name type="scientific">Pagurus maculosus</name>
    <dbReference type="NCBI Taxonomy" id="1929469"/>
    <lineage>
        <taxon>Eukaryota</taxon>
        <taxon>Metazoa</taxon>
        <taxon>Ecdysozoa</taxon>
        <taxon>Arthropoda</taxon>
        <taxon>Crustacea</taxon>
        <taxon>Multicrustacea</taxon>
        <taxon>Malacostraca</taxon>
        <taxon>Eumalacostraca</taxon>
        <taxon>Eucarida</taxon>
        <taxon>Decapoda</taxon>
        <taxon>Pleocyemata</taxon>
        <taxon>Anomura</taxon>
        <taxon>Paguroidea</taxon>
        <taxon>Paguridae</taxon>
        <taxon>Pagurus</taxon>
    </lineage>
</organism>
<keyword evidence="1" id="KW-0472">Membrane</keyword>
<protein>
    <submittedName>
        <fullName evidence="2">ATP synthase protein 8</fullName>
    </submittedName>
</protein>
<evidence type="ECO:0000313" key="2">
    <source>
        <dbReference type="EMBL" id="BBB16183.1"/>
    </source>
</evidence>
<keyword evidence="1" id="KW-1133">Transmembrane helix</keyword>
<dbReference type="EMBL" id="LC222525">
    <property type="protein sequence ID" value="BBB16183.1"/>
    <property type="molecule type" value="Genomic_DNA"/>
</dbReference>
<geneLocation type="mitochondrion" evidence="2"/>
<keyword evidence="2" id="KW-0496">Mitochondrion</keyword>
<evidence type="ECO:0000256" key="1">
    <source>
        <dbReference type="SAM" id="Phobius"/>
    </source>
</evidence>
<proteinExistence type="predicted"/>